<sequence>MHRNNTNLDQFIWSDEDLQTNFYQWKGNQPAAKDSGQNCVEVDGTGWADYGCDNDLRFFCYMTLERDNKTWEEAVEHCKDHYTDLASLTTTQQLQQVKSNLRDEMSLRGETSIWVGLRFVAGQWFWLNTEPVTNQLVMSLPKCPEGPYRCGALNIMTEQWENRDCEEKLSFLCV</sequence>
<dbReference type="PANTHER" id="PTHR45784:SF8">
    <property type="entry name" value="C-TYPE MANNOSE RECEPTOR 2-RELATED"/>
    <property type="match status" value="1"/>
</dbReference>
<evidence type="ECO:0000259" key="2">
    <source>
        <dbReference type="PROSITE" id="PS50041"/>
    </source>
</evidence>
<dbReference type="InterPro" id="IPR016186">
    <property type="entry name" value="C-type_lectin-like/link_sf"/>
</dbReference>
<dbReference type="SMART" id="SM00034">
    <property type="entry name" value="CLECT"/>
    <property type="match status" value="1"/>
</dbReference>
<reference evidence="3 4" key="1">
    <citation type="submission" date="2023-09" db="EMBL/GenBank/DDBJ databases">
        <authorList>
            <person name="Wang M."/>
        </authorList>
    </citation>
    <scope>NUCLEOTIDE SEQUENCE [LARGE SCALE GENOMIC DNA]</scope>
    <source>
        <strain evidence="3">GT-2023</strain>
        <tissue evidence="3">Liver</tissue>
    </source>
</reference>
<dbReference type="CDD" id="cd00037">
    <property type="entry name" value="CLECT"/>
    <property type="match status" value="2"/>
</dbReference>
<dbReference type="PANTHER" id="PTHR45784">
    <property type="entry name" value="C-TYPE LECTIN DOMAIN FAMILY 20 MEMBER A-RELATED"/>
    <property type="match status" value="1"/>
</dbReference>
<gene>
    <name evidence="3" type="ORF">QQF64_001006</name>
</gene>
<dbReference type="PROSITE" id="PS50041">
    <property type="entry name" value="C_TYPE_LECTIN_2"/>
    <property type="match status" value="2"/>
</dbReference>
<keyword evidence="4" id="KW-1185">Reference proteome</keyword>
<dbReference type="Pfam" id="PF00059">
    <property type="entry name" value="Lectin_C"/>
    <property type="match status" value="1"/>
</dbReference>
<keyword evidence="1" id="KW-1015">Disulfide bond</keyword>
<comment type="caution">
    <text evidence="3">The sequence shown here is derived from an EMBL/GenBank/DDBJ whole genome shotgun (WGS) entry which is preliminary data.</text>
</comment>
<organism evidence="3 4">
    <name type="scientific">Cirrhinus molitorella</name>
    <name type="common">mud carp</name>
    <dbReference type="NCBI Taxonomy" id="172907"/>
    <lineage>
        <taxon>Eukaryota</taxon>
        <taxon>Metazoa</taxon>
        <taxon>Chordata</taxon>
        <taxon>Craniata</taxon>
        <taxon>Vertebrata</taxon>
        <taxon>Euteleostomi</taxon>
        <taxon>Actinopterygii</taxon>
        <taxon>Neopterygii</taxon>
        <taxon>Teleostei</taxon>
        <taxon>Ostariophysi</taxon>
        <taxon>Cypriniformes</taxon>
        <taxon>Cyprinidae</taxon>
        <taxon>Labeoninae</taxon>
        <taxon>Labeonini</taxon>
        <taxon>Cirrhinus</taxon>
    </lineage>
</organism>
<feature type="domain" description="C-type lectin" evidence="2">
    <location>
        <begin position="56"/>
        <end position="174"/>
    </location>
</feature>
<dbReference type="Proteomes" id="UP001558613">
    <property type="component" value="Unassembled WGS sequence"/>
</dbReference>
<evidence type="ECO:0000313" key="3">
    <source>
        <dbReference type="EMBL" id="KAL1282203.1"/>
    </source>
</evidence>
<dbReference type="SUPFAM" id="SSF56436">
    <property type="entry name" value="C-type lectin-like"/>
    <property type="match status" value="2"/>
</dbReference>
<dbReference type="InterPro" id="IPR016187">
    <property type="entry name" value="CTDL_fold"/>
</dbReference>
<evidence type="ECO:0000313" key="4">
    <source>
        <dbReference type="Proteomes" id="UP001558613"/>
    </source>
</evidence>
<dbReference type="EMBL" id="JAYMGO010000001">
    <property type="protein sequence ID" value="KAL1282203.1"/>
    <property type="molecule type" value="Genomic_DNA"/>
</dbReference>
<dbReference type="Gene3D" id="3.10.100.10">
    <property type="entry name" value="Mannose-Binding Protein A, subunit A"/>
    <property type="match status" value="2"/>
</dbReference>
<protein>
    <recommendedName>
        <fullName evidence="2">C-type lectin domain-containing protein</fullName>
    </recommendedName>
</protein>
<feature type="domain" description="C-type lectin" evidence="2">
    <location>
        <begin position="1"/>
        <end position="61"/>
    </location>
</feature>
<accession>A0ABR3NZT0</accession>
<dbReference type="InterPro" id="IPR001304">
    <property type="entry name" value="C-type_lectin-like"/>
</dbReference>
<dbReference type="PROSITE" id="PS00615">
    <property type="entry name" value="C_TYPE_LECTIN_1"/>
    <property type="match status" value="1"/>
</dbReference>
<dbReference type="InterPro" id="IPR018378">
    <property type="entry name" value="C-type_lectin_CS"/>
</dbReference>
<proteinExistence type="predicted"/>
<evidence type="ECO:0000256" key="1">
    <source>
        <dbReference type="ARBA" id="ARBA00023157"/>
    </source>
</evidence>
<name>A0ABR3NZT0_9TELE</name>